<dbReference type="GO" id="GO:0015627">
    <property type="term" value="C:type II protein secretion system complex"/>
    <property type="evidence" value="ECO:0007669"/>
    <property type="project" value="InterPro"/>
</dbReference>
<dbReference type="InterPro" id="IPR045584">
    <property type="entry name" value="Pilin-like"/>
</dbReference>
<dbReference type="PRINTS" id="PR00813">
    <property type="entry name" value="BCTERIALGSPG"/>
</dbReference>
<dbReference type="Gene3D" id="3.30.700.10">
    <property type="entry name" value="Glycoprotein, Type 4 Pilin"/>
    <property type="match status" value="1"/>
</dbReference>
<accession>A0A6S6S7D7</accession>
<dbReference type="InterPro" id="IPR012902">
    <property type="entry name" value="N_methyl_site"/>
</dbReference>
<dbReference type="NCBIfam" id="TIGR02532">
    <property type="entry name" value="IV_pilin_GFxxxE"/>
    <property type="match status" value="1"/>
</dbReference>
<sequence length="177" mass="18189">MRKGFTMIELIFVIVILGILATVAIPKIMATRDDAKITTIVSNIELAKNEIASYYMSQGDVNLSNPDQMSQVVAKIQSQTATFGTSDVRAGNAGNTPSTPAVVVFRDGFTDGDTICATLTVDDANIVVNTTQGSSTASVGGSTAVSIAAAGASSICDSVAVDVASVTLPIAGQQVKR</sequence>
<name>A0A6S6S7D7_9BACT</name>
<dbReference type="InterPro" id="IPR000983">
    <property type="entry name" value="Bac_GSPG_pilin"/>
</dbReference>
<evidence type="ECO:0008006" key="3">
    <source>
        <dbReference type="Google" id="ProtNLM"/>
    </source>
</evidence>
<reference evidence="2" key="1">
    <citation type="submission" date="2020-01" db="EMBL/GenBank/DDBJ databases">
        <authorList>
            <person name="Meier V. D."/>
            <person name="Meier V D."/>
        </authorList>
    </citation>
    <scope>NUCLEOTIDE SEQUENCE</scope>
    <source>
        <strain evidence="2">HLG_WM_MAG_12</strain>
    </source>
</reference>
<gene>
    <name evidence="2" type="ORF">HELGO_WM31678</name>
</gene>
<evidence type="ECO:0000313" key="2">
    <source>
        <dbReference type="EMBL" id="CAA6804261.1"/>
    </source>
</evidence>
<keyword evidence="1" id="KW-0488">Methylation</keyword>
<organism evidence="2">
    <name type="scientific">uncultured Campylobacterales bacterium</name>
    <dbReference type="NCBI Taxonomy" id="352960"/>
    <lineage>
        <taxon>Bacteria</taxon>
        <taxon>Pseudomonadati</taxon>
        <taxon>Campylobacterota</taxon>
        <taxon>Epsilonproteobacteria</taxon>
        <taxon>Campylobacterales</taxon>
        <taxon>environmental samples</taxon>
    </lineage>
</organism>
<dbReference type="Pfam" id="PF07963">
    <property type="entry name" value="N_methyl"/>
    <property type="match status" value="1"/>
</dbReference>
<proteinExistence type="predicted"/>
<dbReference type="SUPFAM" id="SSF54523">
    <property type="entry name" value="Pili subunits"/>
    <property type="match status" value="1"/>
</dbReference>
<dbReference type="AlphaFoldDB" id="A0A6S6S7D7"/>
<dbReference type="PANTHER" id="PTHR30093">
    <property type="entry name" value="GENERAL SECRETION PATHWAY PROTEIN G"/>
    <property type="match status" value="1"/>
</dbReference>
<protein>
    <recommendedName>
        <fullName evidence="3">Prepilin-type N-terminal cleavage/methylation domain-containing protein</fullName>
    </recommendedName>
</protein>
<dbReference type="GO" id="GO:0015628">
    <property type="term" value="P:protein secretion by the type II secretion system"/>
    <property type="evidence" value="ECO:0007669"/>
    <property type="project" value="InterPro"/>
</dbReference>
<evidence type="ECO:0000256" key="1">
    <source>
        <dbReference type="ARBA" id="ARBA00022481"/>
    </source>
</evidence>
<dbReference type="EMBL" id="CACVAW010000011">
    <property type="protein sequence ID" value="CAA6804261.1"/>
    <property type="molecule type" value="Genomic_DNA"/>
</dbReference>